<organism evidence="2 3">
    <name type="scientific">Tagetes erecta</name>
    <name type="common">African marigold</name>
    <dbReference type="NCBI Taxonomy" id="13708"/>
    <lineage>
        <taxon>Eukaryota</taxon>
        <taxon>Viridiplantae</taxon>
        <taxon>Streptophyta</taxon>
        <taxon>Embryophyta</taxon>
        <taxon>Tracheophyta</taxon>
        <taxon>Spermatophyta</taxon>
        <taxon>Magnoliopsida</taxon>
        <taxon>eudicotyledons</taxon>
        <taxon>Gunneridae</taxon>
        <taxon>Pentapetalae</taxon>
        <taxon>asterids</taxon>
        <taxon>campanulids</taxon>
        <taxon>Asterales</taxon>
        <taxon>Asteraceae</taxon>
        <taxon>Asteroideae</taxon>
        <taxon>Heliantheae alliance</taxon>
        <taxon>Tageteae</taxon>
        <taxon>Tagetes</taxon>
    </lineage>
</organism>
<reference evidence="2" key="1">
    <citation type="journal article" date="2023" name="bioRxiv">
        <title>Improved chromosome-level genome assembly for marigold (Tagetes erecta).</title>
        <authorList>
            <person name="Jiang F."/>
            <person name="Yuan L."/>
            <person name="Wang S."/>
            <person name="Wang H."/>
            <person name="Xu D."/>
            <person name="Wang A."/>
            <person name="Fan W."/>
        </authorList>
    </citation>
    <scope>NUCLEOTIDE SEQUENCE</scope>
    <source>
        <strain evidence="2">WSJ</strain>
        <tissue evidence="2">Leaf</tissue>
    </source>
</reference>
<dbReference type="Proteomes" id="UP001229421">
    <property type="component" value="Unassembled WGS sequence"/>
</dbReference>
<dbReference type="EMBL" id="JAUHHV010000005">
    <property type="protein sequence ID" value="KAK1422693.1"/>
    <property type="molecule type" value="Genomic_DNA"/>
</dbReference>
<accession>A0AAD8KJM4</accession>
<keyword evidence="1" id="KW-0812">Transmembrane</keyword>
<dbReference type="AlphaFoldDB" id="A0AAD8KJM4"/>
<evidence type="ECO:0000313" key="2">
    <source>
        <dbReference type="EMBL" id="KAK1422693.1"/>
    </source>
</evidence>
<keyword evidence="1" id="KW-1133">Transmembrane helix</keyword>
<evidence type="ECO:0000313" key="3">
    <source>
        <dbReference type="Proteomes" id="UP001229421"/>
    </source>
</evidence>
<proteinExistence type="predicted"/>
<gene>
    <name evidence="2" type="ORF">QVD17_17979</name>
</gene>
<sequence>MKRLITRSIHHHHLLQLFIIIILIFIFILILLVLLLNNCCINKQHHNHIHITISSLFIFISPISSLSLSLYAKFPPFHLSIVLNNKFGCGCWLICRLGL</sequence>
<name>A0AAD8KJM4_TARER</name>
<keyword evidence="1" id="KW-0472">Membrane</keyword>
<keyword evidence="3" id="KW-1185">Reference proteome</keyword>
<feature type="transmembrane region" description="Helical" evidence="1">
    <location>
        <begin position="12"/>
        <end position="36"/>
    </location>
</feature>
<protein>
    <submittedName>
        <fullName evidence="2">Uncharacterized protein</fullName>
    </submittedName>
</protein>
<comment type="caution">
    <text evidence="2">The sequence shown here is derived from an EMBL/GenBank/DDBJ whole genome shotgun (WGS) entry which is preliminary data.</text>
</comment>
<evidence type="ECO:0000256" key="1">
    <source>
        <dbReference type="SAM" id="Phobius"/>
    </source>
</evidence>
<feature type="transmembrane region" description="Helical" evidence="1">
    <location>
        <begin position="48"/>
        <end position="71"/>
    </location>
</feature>